<feature type="transmembrane region" description="Helical" evidence="1">
    <location>
        <begin position="399"/>
        <end position="420"/>
    </location>
</feature>
<feature type="transmembrane region" description="Helical" evidence="1">
    <location>
        <begin position="195"/>
        <end position="211"/>
    </location>
</feature>
<protein>
    <submittedName>
        <fullName evidence="2">Glycosyl transferase</fullName>
    </submittedName>
</protein>
<accession>A0A7X2KH89</accession>
<dbReference type="Proteomes" id="UP000460207">
    <property type="component" value="Unassembled WGS sequence"/>
</dbReference>
<keyword evidence="1" id="KW-0472">Membrane</keyword>
<feature type="transmembrane region" description="Helical" evidence="1">
    <location>
        <begin position="240"/>
        <end position="260"/>
    </location>
</feature>
<keyword evidence="1" id="KW-1133">Transmembrane helix</keyword>
<feature type="transmembrane region" description="Helical" evidence="1">
    <location>
        <begin position="356"/>
        <end position="379"/>
    </location>
</feature>
<comment type="caution">
    <text evidence="2">The sequence shown here is derived from an EMBL/GenBank/DDBJ whole genome shotgun (WGS) entry which is preliminary data.</text>
</comment>
<feature type="transmembrane region" description="Helical" evidence="1">
    <location>
        <begin position="30"/>
        <end position="48"/>
    </location>
</feature>
<evidence type="ECO:0000313" key="2">
    <source>
        <dbReference type="EMBL" id="MRG89875.1"/>
    </source>
</evidence>
<evidence type="ECO:0000256" key="1">
    <source>
        <dbReference type="SAM" id="Phobius"/>
    </source>
</evidence>
<organism evidence="2 3">
    <name type="scientific">Limosilactobacillus reuteri</name>
    <name type="common">Lactobacillus reuteri</name>
    <dbReference type="NCBI Taxonomy" id="1598"/>
    <lineage>
        <taxon>Bacteria</taxon>
        <taxon>Bacillati</taxon>
        <taxon>Bacillota</taxon>
        <taxon>Bacilli</taxon>
        <taxon>Lactobacillales</taxon>
        <taxon>Lactobacillaceae</taxon>
        <taxon>Limosilactobacillus</taxon>
    </lineage>
</organism>
<keyword evidence="1" id="KW-0812">Transmembrane</keyword>
<feature type="transmembrane region" description="Helical" evidence="1">
    <location>
        <begin position="169"/>
        <end position="188"/>
    </location>
</feature>
<feature type="transmembrane region" description="Helical" evidence="1">
    <location>
        <begin position="144"/>
        <end position="163"/>
    </location>
</feature>
<dbReference type="AlphaFoldDB" id="A0A7X2KH89"/>
<feature type="transmembrane region" description="Helical" evidence="1">
    <location>
        <begin position="217"/>
        <end position="233"/>
    </location>
</feature>
<dbReference type="RefSeq" id="WP_153704176.1">
    <property type="nucleotide sequence ID" value="NZ_WJND01000011.1"/>
</dbReference>
<gene>
    <name evidence="2" type="ORF">GIX76_07750</name>
</gene>
<evidence type="ECO:0000313" key="3">
    <source>
        <dbReference type="Proteomes" id="UP000460207"/>
    </source>
</evidence>
<keyword evidence="2" id="KW-0808">Transferase</keyword>
<feature type="transmembrane region" description="Helical" evidence="1">
    <location>
        <begin position="84"/>
        <end position="105"/>
    </location>
</feature>
<dbReference type="GO" id="GO:0016740">
    <property type="term" value="F:transferase activity"/>
    <property type="evidence" value="ECO:0007669"/>
    <property type="project" value="UniProtKB-KW"/>
</dbReference>
<name>A0A7X2KH89_LIMRT</name>
<reference evidence="2 3" key="1">
    <citation type="submission" date="2019-11" db="EMBL/GenBank/DDBJ databases">
        <title>Draft genome sequence of 12 host-associated Lactobacillus reuteri rodent strains.</title>
        <authorList>
            <person name="Zhang S."/>
            <person name="Ozcam M."/>
            <person name="Van Pijkeren J.P."/>
        </authorList>
    </citation>
    <scope>NUCLEOTIDE SEQUENCE [LARGE SCALE GENOMIC DNA]</scope>
    <source>
        <strain evidence="2 3">N4I</strain>
    </source>
</reference>
<proteinExistence type="predicted"/>
<dbReference type="EMBL" id="WJND01000011">
    <property type="protein sequence ID" value="MRG89875.1"/>
    <property type="molecule type" value="Genomic_DNA"/>
</dbReference>
<feature type="transmembrane region" description="Helical" evidence="1">
    <location>
        <begin position="327"/>
        <end position="344"/>
    </location>
</feature>
<feature type="transmembrane region" description="Helical" evidence="1">
    <location>
        <begin position="117"/>
        <end position="137"/>
    </location>
</feature>
<sequence>MIYIIVCFGLFLGLVYFLLTYKSPSKQEIYFRLALAGLVILVILVRTYRINSLQGLDLDEAMGGINSWSIANYGVDFHLVHNPVYLYAWGSGMNILYPLLTVPFVKVWGLSVLSYRLPMVLLSIASSLLLIGSFLYAKFSYRKVLIYSIIILLSPGLIIPSRWAVESNIFPILLTFILSFFIFLLYAQSRKVKEIWYWLIIFTLSISAYAYSNNWLFLFAFVLLFFIWSYRKLFHSIKIILLSLITLFFIDWPLIAFIYVNYVSHKQLTICGMTITKLAESRGNSQFIIQSGKPILESIAYNIFETFKVLIQGNDGLLKNGLPGIGLFYPLMVSFAIIGIIYFFEDSKNMLDQFMFIMLVSNIFTVMLISPNFTHLNALILPILYFESKGVMSVFSSQFAIRIFLMFFFALFSVFSYEYVHIYHSQLVNGNHESPLELQKMIRKANSSNRQIYLVTGDETYTGIYTVVLFAKPMSPYEFNSKTVNVSPAAFTPYTTFGKYSFVKDLPQVMKGDSNILIVKRTVNVNKFMKEHKDYHLYRGQYYDYIEK</sequence>